<evidence type="ECO:0000313" key="2">
    <source>
        <dbReference type="Proteomes" id="UP000326759"/>
    </source>
</evidence>
<dbReference type="Proteomes" id="UP000326759">
    <property type="component" value="Unassembled WGS sequence"/>
</dbReference>
<organism evidence="1 2">
    <name type="scientific">Armadillidium nasatum</name>
    <dbReference type="NCBI Taxonomy" id="96803"/>
    <lineage>
        <taxon>Eukaryota</taxon>
        <taxon>Metazoa</taxon>
        <taxon>Ecdysozoa</taxon>
        <taxon>Arthropoda</taxon>
        <taxon>Crustacea</taxon>
        <taxon>Multicrustacea</taxon>
        <taxon>Malacostraca</taxon>
        <taxon>Eumalacostraca</taxon>
        <taxon>Peracarida</taxon>
        <taxon>Isopoda</taxon>
        <taxon>Oniscidea</taxon>
        <taxon>Crinocheta</taxon>
        <taxon>Armadillidiidae</taxon>
        <taxon>Armadillidium</taxon>
    </lineage>
</organism>
<dbReference type="AlphaFoldDB" id="A0A5N5SQB8"/>
<dbReference type="EMBL" id="SEYY01021776">
    <property type="protein sequence ID" value="KAB7496092.1"/>
    <property type="molecule type" value="Genomic_DNA"/>
</dbReference>
<protein>
    <submittedName>
        <fullName evidence="1">Putative RNA 3'-terminal phosphate cyclase-like protein</fullName>
    </submittedName>
</protein>
<keyword evidence="2" id="KW-1185">Reference proteome</keyword>
<sequence length="80" mass="8933">MVLGPKDVSKVVLGILTPYTINFLKHIKDFFGVSFKIDPYKEQFIGVDDDTSDLNLGSPKFIFSCMGVGYTNISKPQLIM</sequence>
<reference evidence="1 2" key="1">
    <citation type="journal article" date="2019" name="PLoS Biol.">
        <title>Sex chromosomes control vertical transmission of feminizing Wolbachia symbionts in an isopod.</title>
        <authorList>
            <person name="Becking T."/>
            <person name="Chebbi M.A."/>
            <person name="Giraud I."/>
            <person name="Moumen B."/>
            <person name="Laverre T."/>
            <person name="Caubet Y."/>
            <person name="Peccoud J."/>
            <person name="Gilbert C."/>
            <person name="Cordaux R."/>
        </authorList>
    </citation>
    <scope>NUCLEOTIDE SEQUENCE [LARGE SCALE GENOMIC DNA]</scope>
    <source>
        <strain evidence="1">ANa2</strain>
        <tissue evidence="1">Whole body excluding digestive tract and cuticle</tissue>
    </source>
</reference>
<evidence type="ECO:0000313" key="1">
    <source>
        <dbReference type="EMBL" id="KAB7496092.1"/>
    </source>
</evidence>
<comment type="caution">
    <text evidence="1">The sequence shown here is derived from an EMBL/GenBank/DDBJ whole genome shotgun (WGS) entry which is preliminary data.</text>
</comment>
<gene>
    <name evidence="1" type="primary">rcl1</name>
    <name evidence="1" type="ORF">Anas_06544</name>
</gene>
<dbReference type="InterPro" id="IPR037136">
    <property type="entry name" value="RNA3'_phos_cyclase_dom_sf"/>
</dbReference>
<dbReference type="OrthoDB" id="1911237at2759"/>
<accession>A0A5N5SQB8</accession>
<proteinExistence type="predicted"/>
<name>A0A5N5SQB8_9CRUS</name>
<dbReference type="Gene3D" id="3.65.10.20">
    <property type="entry name" value="RNA 3'-terminal phosphate cyclase domain"/>
    <property type="match status" value="1"/>
</dbReference>